<name>A0A9Q0H2Y6_9MAGN</name>
<evidence type="ECO:0008006" key="4">
    <source>
        <dbReference type="Google" id="ProtNLM"/>
    </source>
</evidence>
<evidence type="ECO:0000313" key="3">
    <source>
        <dbReference type="Proteomes" id="UP001141806"/>
    </source>
</evidence>
<reference evidence="2" key="1">
    <citation type="journal article" date="2023" name="Plant J.">
        <title>The genome of the king protea, Protea cynaroides.</title>
        <authorList>
            <person name="Chang J."/>
            <person name="Duong T.A."/>
            <person name="Schoeman C."/>
            <person name="Ma X."/>
            <person name="Roodt D."/>
            <person name="Barker N."/>
            <person name="Li Z."/>
            <person name="Van de Peer Y."/>
            <person name="Mizrachi E."/>
        </authorList>
    </citation>
    <scope>NUCLEOTIDE SEQUENCE</scope>
    <source>
        <tissue evidence="2">Young leaves</tissue>
    </source>
</reference>
<dbReference type="InterPro" id="IPR055301">
    <property type="entry name" value="Lea14-like_2"/>
</dbReference>
<comment type="caution">
    <text evidence="2">The sequence shown here is derived from an EMBL/GenBank/DDBJ whole genome shotgun (WGS) entry which is preliminary data.</text>
</comment>
<dbReference type="PANTHER" id="PTHR31852">
    <property type="entry name" value="LATE EMBRYOGENESIS ABUNDANT (LEA) HYDROXYPROLINE-RICH GLYCOPROTEIN FAMILY"/>
    <property type="match status" value="1"/>
</dbReference>
<sequence length="210" mass="23685">MTTEYLHISDMELQQDLPKLRHSRATRCILIFLLILFLFLTIILILVFTIFKPKNPTTQVVSVTLEGISPRVLLPQFKVDLNITLDLQIMVHNPNYASFKHDTGAAFLYYNGTQVVVVDISPGIVPATGSEIIASRLTLVTNRFISKNSALIKDVMVEEFELETKLNIPGVVKFLGIFQKHVVNLSDCRIVVGVSNLKVQSRKCNNEIQF</sequence>
<dbReference type="Proteomes" id="UP001141806">
    <property type="component" value="Unassembled WGS sequence"/>
</dbReference>
<proteinExistence type="predicted"/>
<dbReference type="SUPFAM" id="SSF117070">
    <property type="entry name" value="LEA14-like"/>
    <property type="match status" value="1"/>
</dbReference>
<dbReference type="EMBL" id="JAMYWD010000010">
    <property type="protein sequence ID" value="KAJ4958229.1"/>
    <property type="molecule type" value="Genomic_DNA"/>
</dbReference>
<keyword evidence="1" id="KW-0472">Membrane</keyword>
<keyword evidence="1" id="KW-1133">Transmembrane helix</keyword>
<dbReference type="OrthoDB" id="1910624at2759"/>
<gene>
    <name evidence="2" type="ORF">NE237_025340</name>
</gene>
<accession>A0A9Q0H2Y6</accession>
<dbReference type="Gene3D" id="2.60.40.1820">
    <property type="match status" value="1"/>
</dbReference>
<keyword evidence="3" id="KW-1185">Reference proteome</keyword>
<evidence type="ECO:0000256" key="1">
    <source>
        <dbReference type="SAM" id="Phobius"/>
    </source>
</evidence>
<evidence type="ECO:0000313" key="2">
    <source>
        <dbReference type="EMBL" id="KAJ4958229.1"/>
    </source>
</evidence>
<feature type="transmembrane region" description="Helical" evidence="1">
    <location>
        <begin position="29"/>
        <end position="51"/>
    </location>
</feature>
<dbReference type="AlphaFoldDB" id="A0A9Q0H2Y6"/>
<protein>
    <recommendedName>
        <fullName evidence="4">Late embryogenesis abundant protein LEA-2 subgroup domain-containing protein</fullName>
    </recommendedName>
</protein>
<keyword evidence="1" id="KW-0812">Transmembrane</keyword>
<organism evidence="2 3">
    <name type="scientific">Protea cynaroides</name>
    <dbReference type="NCBI Taxonomy" id="273540"/>
    <lineage>
        <taxon>Eukaryota</taxon>
        <taxon>Viridiplantae</taxon>
        <taxon>Streptophyta</taxon>
        <taxon>Embryophyta</taxon>
        <taxon>Tracheophyta</taxon>
        <taxon>Spermatophyta</taxon>
        <taxon>Magnoliopsida</taxon>
        <taxon>Proteales</taxon>
        <taxon>Proteaceae</taxon>
        <taxon>Protea</taxon>
    </lineage>
</organism>